<dbReference type="GO" id="GO:0006325">
    <property type="term" value="P:chromatin organization"/>
    <property type="evidence" value="ECO:0007669"/>
    <property type="project" value="UniProtKB-KW"/>
</dbReference>
<dbReference type="GO" id="GO:0005634">
    <property type="term" value="C:nucleus"/>
    <property type="evidence" value="ECO:0007669"/>
    <property type="project" value="UniProtKB-SubCell"/>
</dbReference>
<dbReference type="CDD" id="cd16499">
    <property type="entry name" value="RING-HC_Bre1-like"/>
    <property type="match status" value="1"/>
</dbReference>
<dbReference type="GO" id="GO:0061630">
    <property type="term" value="F:ubiquitin protein ligase activity"/>
    <property type="evidence" value="ECO:0007669"/>
    <property type="project" value="UniProtKB-EC"/>
</dbReference>
<keyword evidence="6 14" id="KW-0479">Metal-binding</keyword>
<feature type="compositionally biased region" description="Polar residues" evidence="16">
    <location>
        <begin position="19"/>
        <end position="33"/>
    </location>
</feature>
<evidence type="ECO:0000256" key="11">
    <source>
        <dbReference type="ARBA" id="ARBA00023054"/>
    </source>
</evidence>
<protein>
    <recommendedName>
        <fullName evidence="14">E3 ubiquitin protein ligase</fullName>
        <ecNumber evidence="14">2.3.2.27</ecNumber>
    </recommendedName>
</protein>
<dbReference type="PANTHER" id="PTHR23163:SF8">
    <property type="entry name" value="E3 UBIQUITIN-PROTEIN LIGASE BRE1-LIKE 2"/>
    <property type="match status" value="1"/>
</dbReference>
<dbReference type="InterPro" id="IPR001841">
    <property type="entry name" value="Znf_RING"/>
</dbReference>
<feature type="coiled-coil region" evidence="15">
    <location>
        <begin position="43"/>
        <end position="77"/>
    </location>
</feature>
<accession>A0A1D1XY51</accession>
<sequence length="880" mass="100191">MGNGDADADEPEEKKRLLNTVSSSPMARSTNAPLSPDGKAIDAAALQYQNQKLVQLLEAQKNETHALERKFKELKDKQDVYDETLITVNKLWNQLVDDLILLRSLAGGDPSDLRVLDEADLSRGSTLSCRPDETFLCRLLQTDHIGKSNGNGIIKYVQDALALRHSATMDLMKHLQESIDAQQTKLDCLELAECGNLSSEDAFIQLQKLDSLLKEETNNLWIVINFLHMKHRQYAEEVQAYVDTHARDRSEIKRLSGELEEAMAELEETRRKLVSLKMQKDGISRIHTLVNGSSSPDKPPERTMSLQELEDSVEEAKTLATARLSELQEAQEDNSILLKQLEVLEEQLQDDKYTVSSRPYTVLNEKLQNLTDELERYQGLIDTLQADRNHIVRKEKELVTKADATDAARSAVSISNAKMEELEHQLQRSIVERNETEIKLEEAVQDSGRKDFKDEIRVMASALSREMELMETQLNRCLDAAREAASLREETRSLEALLKIKTGEHKALSDKCAEQMAEIKSLKVLIGKLEKEKQELQIILDMYGQECFDNRTIMEIKESEHRAHMQAEILRNALDEHSLELRVKAANEAESACQQRLTAAEAEIADLQAKLDASERKLLELKEAIRVKDAEAGFYISEIETIGQAYEDMQTQNQHLQHQVMERDDYNIKLVSESVKMRQTHFTLLSEKQAIAKQLQEVTSSIDFLKTKTAHGEDQMKSLLAQAEKASVENRHLALNTDKAKLELVEAEKDLKWLKSDFESSERQLEQNQQMAAKFRMDLEDERTKGTKLKEELARVTTLLEKMSPENEAAAIQKLQDDIKECKAILKCGVCFDRPKQVVITKCFHLFCSNCIQRNLEIRHRKCPACGTPFGQNDVREVNI</sequence>
<evidence type="ECO:0000256" key="8">
    <source>
        <dbReference type="ARBA" id="ARBA00022786"/>
    </source>
</evidence>
<dbReference type="EMBL" id="GDJX01020629">
    <property type="protein sequence ID" value="JAT47307.1"/>
    <property type="molecule type" value="Transcribed_RNA"/>
</dbReference>
<keyword evidence="7 13" id="KW-0863">Zinc-finger</keyword>
<feature type="coiled-coil region" evidence="15">
    <location>
        <begin position="245"/>
        <end position="279"/>
    </location>
</feature>
<evidence type="ECO:0000256" key="7">
    <source>
        <dbReference type="ARBA" id="ARBA00022771"/>
    </source>
</evidence>
<feature type="coiled-coil region" evidence="15">
    <location>
        <begin position="327"/>
        <end position="387"/>
    </location>
</feature>
<evidence type="ECO:0000256" key="1">
    <source>
        <dbReference type="ARBA" id="ARBA00000900"/>
    </source>
</evidence>
<evidence type="ECO:0000256" key="3">
    <source>
        <dbReference type="ARBA" id="ARBA00004906"/>
    </source>
</evidence>
<evidence type="ECO:0000256" key="4">
    <source>
        <dbReference type="ARBA" id="ARBA00005555"/>
    </source>
</evidence>
<dbReference type="Gene3D" id="3.30.40.10">
    <property type="entry name" value="Zinc/RING finger domain, C3HC4 (zinc finger)"/>
    <property type="match status" value="1"/>
</dbReference>
<proteinExistence type="inferred from homology"/>
<dbReference type="UniPathway" id="UPA00143"/>
<dbReference type="PROSITE" id="PS50089">
    <property type="entry name" value="ZF_RING_2"/>
    <property type="match status" value="1"/>
</dbReference>
<evidence type="ECO:0000259" key="17">
    <source>
        <dbReference type="PROSITE" id="PS50089"/>
    </source>
</evidence>
<evidence type="ECO:0000256" key="10">
    <source>
        <dbReference type="ARBA" id="ARBA00022853"/>
    </source>
</evidence>
<feature type="region of interest" description="Disordered" evidence="16">
    <location>
        <begin position="1"/>
        <end position="38"/>
    </location>
</feature>
<evidence type="ECO:0000256" key="9">
    <source>
        <dbReference type="ARBA" id="ARBA00022833"/>
    </source>
</evidence>
<comment type="catalytic activity">
    <reaction evidence="1 14">
        <text>S-ubiquitinyl-[E2 ubiquitin-conjugating enzyme]-L-cysteine + [acceptor protein]-L-lysine = [E2 ubiquitin-conjugating enzyme]-L-cysteine + N(6)-ubiquitinyl-[acceptor protein]-L-lysine.</text>
        <dbReference type="EC" id="2.3.2.27"/>
    </reaction>
</comment>
<dbReference type="GO" id="GO:0008270">
    <property type="term" value="F:zinc ion binding"/>
    <property type="evidence" value="ECO:0007669"/>
    <property type="project" value="UniProtKB-KW"/>
</dbReference>
<dbReference type="AlphaFoldDB" id="A0A1D1XY51"/>
<dbReference type="InterPro" id="IPR017907">
    <property type="entry name" value="Znf_RING_CS"/>
</dbReference>
<evidence type="ECO:0000313" key="18">
    <source>
        <dbReference type="EMBL" id="JAT47307.1"/>
    </source>
</evidence>
<dbReference type="InterPro" id="IPR018957">
    <property type="entry name" value="Znf_C3HC4_RING-type"/>
</dbReference>
<keyword evidence="10 14" id="KW-0156">Chromatin regulator</keyword>
<dbReference type="GO" id="GO:0016567">
    <property type="term" value="P:protein ubiquitination"/>
    <property type="evidence" value="ECO:0007669"/>
    <property type="project" value="UniProtKB-UniRule"/>
</dbReference>
<dbReference type="PANTHER" id="PTHR23163">
    <property type="entry name" value="RING FINGER PROTEIN-RELATED"/>
    <property type="match status" value="1"/>
</dbReference>
<dbReference type="GO" id="GO:0033503">
    <property type="term" value="C:HULC complex"/>
    <property type="evidence" value="ECO:0007669"/>
    <property type="project" value="TreeGrafter"/>
</dbReference>
<name>A0A1D1XY51_9ARAE</name>
<reference evidence="18" key="1">
    <citation type="submission" date="2015-07" db="EMBL/GenBank/DDBJ databases">
        <title>Transcriptome Assembly of Anthurium amnicola.</title>
        <authorList>
            <person name="Suzuki J."/>
        </authorList>
    </citation>
    <scope>NUCLEOTIDE SEQUENCE</scope>
</reference>
<dbReference type="Pfam" id="PF00097">
    <property type="entry name" value="zf-C3HC4"/>
    <property type="match status" value="1"/>
</dbReference>
<gene>
    <name evidence="18" type="primary">BRE1B_0</name>
    <name evidence="18" type="ORF">g.101251</name>
</gene>
<dbReference type="InterPro" id="IPR013083">
    <property type="entry name" value="Znf_RING/FYVE/PHD"/>
</dbReference>
<comment type="subcellular location">
    <subcellularLocation>
        <location evidence="2 14">Nucleus</location>
    </subcellularLocation>
</comment>
<keyword evidence="11 14" id="KW-0175">Coiled coil</keyword>
<evidence type="ECO:0000256" key="2">
    <source>
        <dbReference type="ARBA" id="ARBA00004123"/>
    </source>
</evidence>
<dbReference type="InterPro" id="IPR013956">
    <property type="entry name" value="E3_ubiquit_lig_Bre1"/>
</dbReference>
<comment type="pathway">
    <text evidence="3 14">Protein modification; protein ubiquitination.</text>
</comment>
<evidence type="ECO:0000256" key="16">
    <source>
        <dbReference type="SAM" id="MobiDB-lite"/>
    </source>
</evidence>
<feature type="coiled-coil region" evidence="15">
    <location>
        <begin position="583"/>
        <end position="631"/>
    </location>
</feature>
<keyword evidence="9 14" id="KW-0862">Zinc</keyword>
<feature type="coiled-coil region" evidence="15">
    <location>
        <begin position="470"/>
        <end position="546"/>
    </location>
</feature>
<evidence type="ECO:0000256" key="13">
    <source>
        <dbReference type="PROSITE-ProRule" id="PRU00175"/>
    </source>
</evidence>
<organism evidence="18">
    <name type="scientific">Anthurium amnicola</name>
    <dbReference type="NCBI Taxonomy" id="1678845"/>
    <lineage>
        <taxon>Eukaryota</taxon>
        <taxon>Viridiplantae</taxon>
        <taxon>Streptophyta</taxon>
        <taxon>Embryophyta</taxon>
        <taxon>Tracheophyta</taxon>
        <taxon>Spermatophyta</taxon>
        <taxon>Magnoliopsida</taxon>
        <taxon>Liliopsida</taxon>
        <taxon>Araceae</taxon>
        <taxon>Pothoideae</taxon>
        <taxon>Potheae</taxon>
        <taxon>Anthurium</taxon>
    </lineage>
</organism>
<dbReference type="SMART" id="SM00184">
    <property type="entry name" value="RING"/>
    <property type="match status" value="1"/>
</dbReference>
<feature type="coiled-coil region" evidence="15">
    <location>
        <begin position="737"/>
        <end position="764"/>
    </location>
</feature>
<dbReference type="PROSITE" id="PS00518">
    <property type="entry name" value="ZF_RING_1"/>
    <property type="match status" value="1"/>
</dbReference>
<evidence type="ECO:0000256" key="15">
    <source>
        <dbReference type="SAM" id="Coils"/>
    </source>
</evidence>
<keyword evidence="12 14" id="KW-0539">Nucleus</keyword>
<keyword evidence="8 14" id="KW-0833">Ubl conjugation pathway</keyword>
<feature type="domain" description="RING-type" evidence="17">
    <location>
        <begin position="828"/>
        <end position="866"/>
    </location>
</feature>
<dbReference type="SUPFAM" id="SSF57850">
    <property type="entry name" value="RING/U-box"/>
    <property type="match status" value="1"/>
</dbReference>
<evidence type="ECO:0000256" key="6">
    <source>
        <dbReference type="ARBA" id="ARBA00022723"/>
    </source>
</evidence>
<comment type="similarity">
    <text evidence="4 14">Belongs to the BRE1 family.</text>
</comment>
<feature type="compositionally biased region" description="Acidic residues" evidence="16">
    <location>
        <begin position="1"/>
        <end position="11"/>
    </location>
</feature>
<dbReference type="EC" id="2.3.2.27" evidence="14"/>
<evidence type="ECO:0000256" key="5">
    <source>
        <dbReference type="ARBA" id="ARBA00022679"/>
    </source>
</evidence>
<keyword evidence="5 14" id="KW-0808">Transferase</keyword>
<evidence type="ECO:0000256" key="14">
    <source>
        <dbReference type="RuleBase" id="RU365038"/>
    </source>
</evidence>
<evidence type="ECO:0000256" key="12">
    <source>
        <dbReference type="ARBA" id="ARBA00023242"/>
    </source>
</evidence>